<dbReference type="AlphaFoldDB" id="A0A498JUJ1"/>
<evidence type="ECO:0000313" key="11">
    <source>
        <dbReference type="Proteomes" id="UP000290289"/>
    </source>
</evidence>
<dbReference type="SUPFAM" id="SSF118290">
    <property type="entry name" value="WRKY DNA-binding domain"/>
    <property type="match status" value="1"/>
</dbReference>
<dbReference type="Proteomes" id="UP000290289">
    <property type="component" value="Chromosome 5"/>
</dbReference>
<dbReference type="STRING" id="3750.A0A498JUJ1"/>
<dbReference type="SMART" id="SM00774">
    <property type="entry name" value="WRKY"/>
    <property type="match status" value="1"/>
</dbReference>
<keyword evidence="3" id="KW-0238">DNA-binding</keyword>
<evidence type="ECO:0000256" key="2">
    <source>
        <dbReference type="ARBA" id="ARBA00023015"/>
    </source>
</evidence>
<protein>
    <recommendedName>
        <fullName evidence="9">WRKY domain-containing protein</fullName>
    </recommendedName>
</protein>
<dbReference type="InterPro" id="IPR044810">
    <property type="entry name" value="WRKY_plant"/>
</dbReference>
<dbReference type="GO" id="GO:0000976">
    <property type="term" value="F:transcription cis-regulatory region binding"/>
    <property type="evidence" value="ECO:0007669"/>
    <property type="project" value="TreeGrafter"/>
</dbReference>
<evidence type="ECO:0000259" key="9">
    <source>
        <dbReference type="PROSITE" id="PS50811"/>
    </source>
</evidence>
<evidence type="ECO:0000256" key="5">
    <source>
        <dbReference type="ARBA" id="ARBA00023242"/>
    </source>
</evidence>
<dbReference type="GO" id="GO:0005634">
    <property type="term" value="C:nucleus"/>
    <property type="evidence" value="ECO:0007669"/>
    <property type="project" value="UniProtKB-SubCell"/>
</dbReference>
<sequence length="590" mass="64582">MCSLFMPTTRMENFQGDLTDILRAGTTTATVGADPSDHQEPYTDSWHFPSDHRMIFPSSSSAMEEAEETKDNFGDPFLSYMRDPLLNELGISSSSLFSSPNCTARAEEDVTTATFGSGGDGSHHVLSLGHHNHQSGGVVVDGDPIKRPYNIFSRMLQISPSAKVPVSPCDSPVIGAAVSSSPREIKTSSASTAMVASDMIINGNSSSAAKGCLLENTGMQISSPRNPGIKRRKSQAKKVVCIPAPAAANSRPTGEVVPSDLWAWRKYGQKPIKGSPYPRGYYRCSSSKGCSARKQVERSRTDPNMLVITYTSEHNHPWPTQRNALAGSTRSQPSKNGGAAALKISPNSSHQPHQKPTGPTKEEQNENVNDNDDNHMSPTVITAGSASTVKEEFEDVEKQLELDHHHQQQLGFAYRPSMPDEQSNQSHHLDDFFADLGEIEADPLNLLFLQCFSADEQQQKAAEPLDPFNLLDNWSGDHNTNNTSFAEAKRRLKPSPCECMDPERIHVPEEREGEKCHISPWVHHIPGPVHHRSTILSALGLDHALTVLFLGTHEQLPSGSPIMGVLWSPSRLTSEFRRNPKPVSSQKASC</sequence>
<gene>
    <name evidence="10" type="ORF">DVH24_011170</name>
</gene>
<dbReference type="PROSITE" id="PS50811">
    <property type="entry name" value="WRKY"/>
    <property type="match status" value="1"/>
</dbReference>
<dbReference type="Gene3D" id="2.20.25.80">
    <property type="entry name" value="WRKY domain"/>
    <property type="match status" value="1"/>
</dbReference>
<keyword evidence="5" id="KW-0539">Nucleus</keyword>
<evidence type="ECO:0000256" key="7">
    <source>
        <dbReference type="ARBA" id="ARBA00060761"/>
    </source>
</evidence>
<evidence type="ECO:0000256" key="6">
    <source>
        <dbReference type="ARBA" id="ARBA00059805"/>
    </source>
</evidence>
<dbReference type="Pfam" id="PF03106">
    <property type="entry name" value="WRKY"/>
    <property type="match status" value="1"/>
</dbReference>
<dbReference type="PANTHER" id="PTHR32096:SF18">
    <property type="entry name" value="DISEASE RESISTANCE PROTEIN RRS1B-RELATED"/>
    <property type="match status" value="1"/>
</dbReference>
<feature type="compositionally biased region" description="Polar residues" evidence="8">
    <location>
        <begin position="318"/>
        <end position="335"/>
    </location>
</feature>
<comment type="subcellular location">
    <subcellularLocation>
        <location evidence="1">Nucleus</location>
    </subcellularLocation>
</comment>
<dbReference type="InterPro" id="IPR036576">
    <property type="entry name" value="WRKY_dom_sf"/>
</dbReference>
<evidence type="ECO:0000313" key="10">
    <source>
        <dbReference type="EMBL" id="RXH98845.1"/>
    </source>
</evidence>
<evidence type="ECO:0000256" key="8">
    <source>
        <dbReference type="SAM" id="MobiDB-lite"/>
    </source>
</evidence>
<evidence type="ECO:0000256" key="4">
    <source>
        <dbReference type="ARBA" id="ARBA00023163"/>
    </source>
</evidence>
<reference evidence="10 11" key="1">
    <citation type="submission" date="2018-10" db="EMBL/GenBank/DDBJ databases">
        <title>A high-quality apple genome assembly.</title>
        <authorList>
            <person name="Hu J."/>
        </authorList>
    </citation>
    <scope>NUCLEOTIDE SEQUENCE [LARGE SCALE GENOMIC DNA]</scope>
    <source>
        <strain evidence="11">cv. HFTH1</strain>
        <tissue evidence="10">Young leaf</tissue>
    </source>
</reference>
<evidence type="ECO:0000256" key="3">
    <source>
        <dbReference type="ARBA" id="ARBA00023125"/>
    </source>
</evidence>
<accession>A0A498JUJ1</accession>
<evidence type="ECO:0000256" key="1">
    <source>
        <dbReference type="ARBA" id="ARBA00004123"/>
    </source>
</evidence>
<feature type="region of interest" description="Disordered" evidence="8">
    <location>
        <begin position="283"/>
        <end position="380"/>
    </location>
</feature>
<dbReference type="EMBL" id="RDQH01000331">
    <property type="protein sequence ID" value="RXH98845.1"/>
    <property type="molecule type" value="Genomic_DNA"/>
</dbReference>
<feature type="domain" description="WRKY" evidence="9">
    <location>
        <begin position="253"/>
        <end position="319"/>
    </location>
</feature>
<proteinExistence type="inferred from homology"/>
<dbReference type="InterPro" id="IPR003657">
    <property type="entry name" value="WRKY_dom"/>
</dbReference>
<keyword evidence="11" id="KW-1185">Reference proteome</keyword>
<keyword evidence="2" id="KW-0805">Transcription regulation</keyword>
<organism evidence="10 11">
    <name type="scientific">Malus domestica</name>
    <name type="common">Apple</name>
    <name type="synonym">Pyrus malus</name>
    <dbReference type="NCBI Taxonomy" id="3750"/>
    <lineage>
        <taxon>Eukaryota</taxon>
        <taxon>Viridiplantae</taxon>
        <taxon>Streptophyta</taxon>
        <taxon>Embryophyta</taxon>
        <taxon>Tracheophyta</taxon>
        <taxon>Spermatophyta</taxon>
        <taxon>Magnoliopsida</taxon>
        <taxon>eudicotyledons</taxon>
        <taxon>Gunneridae</taxon>
        <taxon>Pentapetalae</taxon>
        <taxon>rosids</taxon>
        <taxon>fabids</taxon>
        <taxon>Rosales</taxon>
        <taxon>Rosaceae</taxon>
        <taxon>Amygdaloideae</taxon>
        <taxon>Maleae</taxon>
        <taxon>Malus</taxon>
    </lineage>
</organism>
<dbReference type="GO" id="GO:0003700">
    <property type="term" value="F:DNA-binding transcription factor activity"/>
    <property type="evidence" value="ECO:0007669"/>
    <property type="project" value="InterPro"/>
</dbReference>
<comment type="function">
    <text evidence="6">Transcription factor. Interacts specifically with the W box (5'-(T)TGAC[CT]-3'), a frequently occurring elicitor-responsive cis-acting element.</text>
</comment>
<keyword evidence="4" id="KW-0804">Transcription</keyword>
<dbReference type="PANTHER" id="PTHR32096">
    <property type="entry name" value="WRKY TRANSCRIPTION FACTOR 30-RELATED-RELATED"/>
    <property type="match status" value="1"/>
</dbReference>
<dbReference type="FunFam" id="2.20.25.80:FF:000005">
    <property type="entry name" value="probable WRKY transcription factor 14"/>
    <property type="match status" value="1"/>
</dbReference>
<comment type="caution">
    <text evidence="10">The sequence shown here is derived from an EMBL/GenBank/DDBJ whole genome shotgun (WGS) entry which is preliminary data.</text>
</comment>
<comment type="similarity">
    <text evidence="7">Belongs to the WRKY group II-e family.</text>
</comment>
<name>A0A498JUJ1_MALDO</name>